<dbReference type="PANTHER" id="PTHR26312">
    <property type="entry name" value="TETRATRICOPEPTIDE REPEAT PROTEIN 5"/>
    <property type="match status" value="1"/>
</dbReference>
<gene>
    <name evidence="1" type="ORF">HAX54_018428</name>
</gene>
<evidence type="ECO:0000313" key="2">
    <source>
        <dbReference type="Proteomes" id="UP000823775"/>
    </source>
</evidence>
<dbReference type="Proteomes" id="UP000823775">
    <property type="component" value="Unassembled WGS sequence"/>
</dbReference>
<keyword evidence="2" id="KW-1185">Reference proteome</keyword>
<organism evidence="1 2">
    <name type="scientific">Datura stramonium</name>
    <name type="common">Jimsonweed</name>
    <name type="synonym">Common thornapple</name>
    <dbReference type="NCBI Taxonomy" id="4076"/>
    <lineage>
        <taxon>Eukaryota</taxon>
        <taxon>Viridiplantae</taxon>
        <taxon>Streptophyta</taxon>
        <taxon>Embryophyta</taxon>
        <taxon>Tracheophyta</taxon>
        <taxon>Spermatophyta</taxon>
        <taxon>Magnoliopsida</taxon>
        <taxon>eudicotyledons</taxon>
        <taxon>Gunneridae</taxon>
        <taxon>Pentapetalae</taxon>
        <taxon>asterids</taxon>
        <taxon>lamiids</taxon>
        <taxon>Solanales</taxon>
        <taxon>Solanaceae</taxon>
        <taxon>Solanoideae</taxon>
        <taxon>Datureae</taxon>
        <taxon>Datura</taxon>
    </lineage>
</organism>
<dbReference type="Gene3D" id="1.25.40.10">
    <property type="entry name" value="Tetratricopeptide repeat domain"/>
    <property type="match status" value="1"/>
</dbReference>
<dbReference type="InterPro" id="IPR011990">
    <property type="entry name" value="TPR-like_helical_dom_sf"/>
</dbReference>
<reference evidence="1 2" key="1">
    <citation type="journal article" date="2021" name="BMC Genomics">
        <title>Datura genome reveals duplications of psychoactive alkaloid biosynthetic genes and high mutation rate following tissue culture.</title>
        <authorList>
            <person name="Rajewski A."/>
            <person name="Carter-House D."/>
            <person name="Stajich J."/>
            <person name="Litt A."/>
        </authorList>
    </citation>
    <scope>NUCLEOTIDE SEQUENCE [LARGE SCALE GENOMIC DNA]</scope>
    <source>
        <strain evidence="1">AR-01</strain>
    </source>
</reference>
<sequence length="493" mass="56295">MKLQNCVLLQASVPSATSFLYSPSKSAIWGDKNANFVCEVVLFSPVKSRKSLRSQYLDINFARGHCSTKPCCSSRLCADFGGELFDGEGIEERFRKEGCCAILGSRYARKDSFLPSKFESLEPRMLGIKPEPPYWPEREAILWANIEQKAKSFGLPLSLRMIKKKHQWESGCFRDLKGTNSCTSKAFNSLVFIIVELQTYALHMRESMCNQDLEMIISKVQGEMYASFVWLFRQVFSRTPTLMMYVMILLANYSVYSASHNVAIAKPLLQMACDHETPIEETSIGGRHNQQHMQVNSSILIQHTHIVPEELSKFADKVLRSDEEIELWDSVEDEALNMRGLRDIGLDHEVMLKFVSPLSVVIEPDNNVGYFKTDLLYQMALSHEPYNTLLLCNYAQFLKVTVQDYNRAEECFKRAVQVEPPDAEVLCQYANFLWMVRKDLWGAEERYQQALAAEPRNSYYASTYANFLWSTGGEETCFPPSSTSLNNIKGEEV</sequence>
<dbReference type="EMBL" id="JACEIK010000225">
    <property type="protein sequence ID" value="MCD7452873.1"/>
    <property type="molecule type" value="Genomic_DNA"/>
</dbReference>
<accession>A0ABS8S1H1</accession>
<name>A0ABS8S1H1_DATST</name>
<dbReference type="PANTHER" id="PTHR26312:SF176">
    <property type="entry name" value="TETRATRICOPEPTIDE-LIKE HELICAL DOMAIN-CONTAINING PROTEIN-RELATED"/>
    <property type="match status" value="1"/>
</dbReference>
<comment type="caution">
    <text evidence="1">The sequence shown here is derived from an EMBL/GenBank/DDBJ whole genome shotgun (WGS) entry which is preliminary data.</text>
</comment>
<dbReference type="SUPFAM" id="SSF48452">
    <property type="entry name" value="TPR-like"/>
    <property type="match status" value="1"/>
</dbReference>
<evidence type="ECO:0000313" key="1">
    <source>
        <dbReference type="EMBL" id="MCD7452873.1"/>
    </source>
</evidence>
<proteinExistence type="predicted"/>
<protein>
    <submittedName>
        <fullName evidence="1">Uncharacterized protein</fullName>
    </submittedName>
</protein>